<organism evidence="2 3">
    <name type="scientific">Psychromonas aquatilis</name>
    <dbReference type="NCBI Taxonomy" id="2005072"/>
    <lineage>
        <taxon>Bacteria</taxon>
        <taxon>Pseudomonadati</taxon>
        <taxon>Pseudomonadota</taxon>
        <taxon>Gammaproteobacteria</taxon>
        <taxon>Alteromonadales</taxon>
        <taxon>Psychromonadaceae</taxon>
        <taxon>Psychromonas</taxon>
    </lineage>
</organism>
<dbReference type="Proteomes" id="UP001369082">
    <property type="component" value="Unassembled WGS sequence"/>
</dbReference>
<evidence type="ECO:0000313" key="2">
    <source>
        <dbReference type="EMBL" id="MEL0630795.1"/>
    </source>
</evidence>
<proteinExistence type="predicted"/>
<gene>
    <name evidence="2" type="ORF">V6256_14395</name>
</gene>
<keyword evidence="3" id="KW-1185">Reference proteome</keyword>
<reference evidence="2 3" key="1">
    <citation type="submission" date="2024-02" db="EMBL/GenBank/DDBJ databases">
        <title>Bacteria isolated from the canopy kelp, Nereocystis luetkeana.</title>
        <authorList>
            <person name="Pfister C.A."/>
            <person name="Younker I.T."/>
            <person name="Light S.H."/>
        </authorList>
    </citation>
    <scope>NUCLEOTIDE SEQUENCE [LARGE SCALE GENOMIC DNA]</scope>
    <source>
        <strain evidence="2 3">TI.1.05</strain>
    </source>
</reference>
<sequence>MNTRFLYILLVSLFLVAVSAWWEVIADKYDTITQDQAETINDDVLTEQINLAETAAEGGLDLGESVVTQLSESEVQKLIEAQSKSKQQIANLKKQLGEEQAKRVDAEKKLVEQQSLTTSLVNRNDQLSDQLSTLDNQVNINQFELRESLKRERKLNQTLKAERLQHANLLSSSIDQIKSKIDQKPDLLKTVNTADPEDDSDVADVNEEAPKVEDHFSGAVEFGFNFDRDNQRTKGVEGRLILDYNVKEKYNVNSDMQFEYENEDGEDTEDELRWQLQGNYNLTPVDTAFIRSDIQRSGFASYEKEDTFTVGYGHIFFNENNHKFNVEVGPGYKLAVPNDGEDDVSFNEYILRTKLNYERIVTESLQISTQGIVELGHENSVYEIGARAQNRIYQELYLIFDVNYKYNQNVPVDTRNDELSTGLNLQYAF</sequence>
<evidence type="ECO:0000256" key="1">
    <source>
        <dbReference type="SAM" id="Coils"/>
    </source>
</evidence>
<protein>
    <submittedName>
        <fullName evidence="2">DUF481 domain-containing protein</fullName>
    </submittedName>
</protein>
<name>A0ABU9GU72_9GAMM</name>
<dbReference type="InterPro" id="IPR007433">
    <property type="entry name" value="DUF481"/>
</dbReference>
<dbReference type="Pfam" id="PF04338">
    <property type="entry name" value="DUF481"/>
    <property type="match status" value="1"/>
</dbReference>
<evidence type="ECO:0000313" key="3">
    <source>
        <dbReference type="Proteomes" id="UP001369082"/>
    </source>
</evidence>
<feature type="coiled-coil region" evidence="1">
    <location>
        <begin position="75"/>
        <end position="109"/>
    </location>
</feature>
<comment type="caution">
    <text evidence="2">The sequence shown here is derived from an EMBL/GenBank/DDBJ whole genome shotgun (WGS) entry which is preliminary data.</text>
</comment>
<keyword evidence="1" id="KW-0175">Coiled coil</keyword>
<dbReference type="RefSeq" id="WP_341598945.1">
    <property type="nucleotide sequence ID" value="NZ_JBAKAZ010000090.1"/>
</dbReference>
<accession>A0ABU9GU72</accession>
<dbReference type="EMBL" id="JBAKAZ010000090">
    <property type="protein sequence ID" value="MEL0630795.1"/>
    <property type="molecule type" value="Genomic_DNA"/>
</dbReference>